<reference evidence="2 3" key="1">
    <citation type="submission" date="2019-03" db="EMBL/GenBank/DDBJ databases">
        <title>Genomic Encyclopedia of Type Strains, Phase IV (KMG-IV): sequencing the most valuable type-strain genomes for metagenomic binning, comparative biology and taxonomic classification.</title>
        <authorList>
            <person name="Goeker M."/>
        </authorList>
    </citation>
    <scope>NUCLEOTIDE SEQUENCE [LARGE SCALE GENOMIC DNA]</scope>
    <source>
        <strain evidence="2 3">DSM 25082</strain>
    </source>
</reference>
<sequence>MHRLLALIPALCLLFAALQPDRAQAQLSTALPERVITWNLVDWPPFYLLSDGQPPASMEALGEGVIDGFLRRVLQRLPQYEHRFVMLTGARAELERKAGLGLCSASSMRTPERLQDRYFTPAMPTVQQHLVMQRSRVAALDLPTAGVSLRTLFRQAPELQGLILSKRHYGPELEPLLRQAPNVRAIAAPKAGNLLNMLEAGRMDFSLEYPMVLAHHLAQQRPGREAPLVSLPIVEAGEPPVGYFSCNRNAWGRAVMADLDKALREVAAQPEVARLYERWLTPSEAARERPRMERFFAARARGGVKIE</sequence>
<name>A0A4R6N7P4_9BURK</name>
<evidence type="ECO:0000313" key="2">
    <source>
        <dbReference type="EMBL" id="TDP11094.1"/>
    </source>
</evidence>
<dbReference type="SUPFAM" id="SSF53850">
    <property type="entry name" value="Periplasmic binding protein-like II"/>
    <property type="match status" value="1"/>
</dbReference>
<dbReference type="EMBL" id="SNXE01000003">
    <property type="protein sequence ID" value="TDP11094.1"/>
    <property type="molecule type" value="Genomic_DNA"/>
</dbReference>
<feature type="chain" id="PRO_5020899530" evidence="1">
    <location>
        <begin position="26"/>
        <end position="307"/>
    </location>
</feature>
<dbReference type="InterPro" id="IPR011972">
    <property type="entry name" value="CHP02285"/>
</dbReference>
<protein>
    <submittedName>
        <fullName evidence="2">Uncharacterized protein (TIGR02285 family)</fullName>
    </submittedName>
</protein>
<evidence type="ECO:0000256" key="1">
    <source>
        <dbReference type="SAM" id="SignalP"/>
    </source>
</evidence>
<comment type="caution">
    <text evidence="2">The sequence shown here is derived from an EMBL/GenBank/DDBJ whole genome shotgun (WGS) entry which is preliminary data.</text>
</comment>
<gene>
    <name evidence="2" type="ORF">DFR39_10317</name>
</gene>
<organism evidence="2 3">
    <name type="scientific">Roseateles asaccharophilus</name>
    <dbReference type="NCBI Taxonomy" id="582607"/>
    <lineage>
        <taxon>Bacteria</taxon>
        <taxon>Pseudomonadati</taxon>
        <taxon>Pseudomonadota</taxon>
        <taxon>Betaproteobacteria</taxon>
        <taxon>Burkholderiales</taxon>
        <taxon>Sphaerotilaceae</taxon>
        <taxon>Roseateles</taxon>
    </lineage>
</organism>
<keyword evidence="3" id="KW-1185">Reference proteome</keyword>
<dbReference type="NCBIfam" id="TIGR02285">
    <property type="entry name" value="TIGR02285 family protein"/>
    <property type="match status" value="1"/>
</dbReference>
<proteinExistence type="predicted"/>
<accession>A0A4R6N7P4</accession>
<evidence type="ECO:0000313" key="3">
    <source>
        <dbReference type="Proteomes" id="UP000295357"/>
    </source>
</evidence>
<dbReference type="AlphaFoldDB" id="A0A4R6N7P4"/>
<keyword evidence="1" id="KW-0732">Signal</keyword>
<dbReference type="Proteomes" id="UP000295357">
    <property type="component" value="Unassembled WGS sequence"/>
</dbReference>
<dbReference type="RefSeq" id="WP_162849456.1">
    <property type="nucleotide sequence ID" value="NZ_JAUFPJ010000010.1"/>
</dbReference>
<feature type="signal peptide" evidence="1">
    <location>
        <begin position="1"/>
        <end position="25"/>
    </location>
</feature>